<dbReference type="Proteomes" id="UP000228934">
    <property type="component" value="Unassembled WGS sequence"/>
</dbReference>
<organism evidence="2 3">
    <name type="scientific">Aquarana catesbeiana</name>
    <name type="common">American bullfrog</name>
    <name type="synonym">Rana catesbeiana</name>
    <dbReference type="NCBI Taxonomy" id="8400"/>
    <lineage>
        <taxon>Eukaryota</taxon>
        <taxon>Metazoa</taxon>
        <taxon>Chordata</taxon>
        <taxon>Craniata</taxon>
        <taxon>Vertebrata</taxon>
        <taxon>Euteleostomi</taxon>
        <taxon>Amphibia</taxon>
        <taxon>Batrachia</taxon>
        <taxon>Anura</taxon>
        <taxon>Neobatrachia</taxon>
        <taxon>Ranoidea</taxon>
        <taxon>Ranidae</taxon>
        <taxon>Aquarana</taxon>
    </lineage>
</organism>
<dbReference type="SUPFAM" id="SSF48340">
    <property type="entry name" value="Interferon-induced guanylate-binding protein 1 (GBP1), C-terminal domain"/>
    <property type="match status" value="1"/>
</dbReference>
<name>A0A2G9RG05_AQUCT</name>
<protein>
    <recommendedName>
        <fullName evidence="1">Guanylate-binding protein/Atlastin C-terminal domain-containing protein</fullName>
    </recommendedName>
</protein>
<dbReference type="InterPro" id="IPR036543">
    <property type="entry name" value="Guanylate-bd_C_sf"/>
</dbReference>
<proteinExistence type="predicted"/>
<keyword evidence="3" id="KW-1185">Reference proteome</keyword>
<feature type="domain" description="Guanylate-binding protein/Atlastin C-terminal" evidence="1">
    <location>
        <begin position="44"/>
        <end position="115"/>
    </location>
</feature>
<evidence type="ECO:0000313" key="3">
    <source>
        <dbReference type="Proteomes" id="UP000228934"/>
    </source>
</evidence>
<evidence type="ECO:0000259" key="1">
    <source>
        <dbReference type="Pfam" id="PF02841"/>
    </source>
</evidence>
<dbReference type="Gene3D" id="1.20.1000.10">
    <property type="entry name" value="Guanylate-binding protein, C-terminal domain"/>
    <property type="match status" value="1"/>
</dbReference>
<dbReference type="Pfam" id="PF02841">
    <property type="entry name" value="GBP_C"/>
    <property type="match status" value="1"/>
</dbReference>
<evidence type="ECO:0000313" key="2">
    <source>
        <dbReference type="EMBL" id="PIO26774.1"/>
    </source>
</evidence>
<accession>A0A2G9RG05</accession>
<dbReference type="EMBL" id="KV943385">
    <property type="protein sequence ID" value="PIO26774.1"/>
    <property type="molecule type" value="Genomic_DNA"/>
</dbReference>
<dbReference type="GO" id="GO:0003924">
    <property type="term" value="F:GTPase activity"/>
    <property type="evidence" value="ECO:0007669"/>
    <property type="project" value="InterPro"/>
</dbReference>
<dbReference type="OrthoDB" id="2135133at2759"/>
<gene>
    <name evidence="2" type="ORF">AB205_0068060</name>
</gene>
<dbReference type="AlphaFoldDB" id="A0A2G9RG05"/>
<reference evidence="3" key="1">
    <citation type="journal article" date="2017" name="Nat. Commun.">
        <title>The North American bullfrog draft genome provides insight into hormonal regulation of long noncoding RNA.</title>
        <authorList>
            <person name="Hammond S.A."/>
            <person name="Warren R.L."/>
            <person name="Vandervalk B.P."/>
            <person name="Kucuk E."/>
            <person name="Khan H."/>
            <person name="Gibb E.A."/>
            <person name="Pandoh P."/>
            <person name="Kirk H."/>
            <person name="Zhao Y."/>
            <person name="Jones M."/>
            <person name="Mungall A.J."/>
            <person name="Coope R."/>
            <person name="Pleasance S."/>
            <person name="Moore R.A."/>
            <person name="Holt R.A."/>
            <person name="Round J.M."/>
            <person name="Ohora S."/>
            <person name="Walle B.V."/>
            <person name="Veldhoen N."/>
            <person name="Helbing C.C."/>
            <person name="Birol I."/>
        </authorList>
    </citation>
    <scope>NUCLEOTIDE SEQUENCE [LARGE SCALE GENOMIC DNA]</scope>
</reference>
<dbReference type="GO" id="GO:0005525">
    <property type="term" value="F:GTP binding"/>
    <property type="evidence" value="ECO:0007669"/>
    <property type="project" value="InterPro"/>
</dbReference>
<sequence length="159" mass="17973">MMAVEEATKLYEDRMKTIVLPTETLNQFLDLSTQYEEEARKEIVKRTRMEFSVMNEEKSREKCEALIKKHSAGLEKALAEGKFCVPGGHVTFKKNLKAIKQKYSSEREKGVKVGGLIITYHSGLIMKYNSLCIVKSQIALLHYQNTNVAVTSSGALLIK</sequence>
<dbReference type="InterPro" id="IPR003191">
    <property type="entry name" value="Guanylate-bd/ATL_C"/>
</dbReference>